<dbReference type="OrthoDB" id="9812349at2"/>
<feature type="transmembrane region" description="Helical" evidence="1">
    <location>
        <begin position="25"/>
        <end position="42"/>
    </location>
</feature>
<dbReference type="Pfam" id="PF05656">
    <property type="entry name" value="DUF805"/>
    <property type="match status" value="1"/>
</dbReference>
<dbReference type="Proteomes" id="UP000199021">
    <property type="component" value="Unassembled WGS sequence"/>
</dbReference>
<dbReference type="InterPro" id="IPR008523">
    <property type="entry name" value="DUF805"/>
</dbReference>
<keyword evidence="1" id="KW-0812">Transmembrane</keyword>
<dbReference type="AlphaFoldDB" id="A0A1H9P0P7"/>
<evidence type="ECO:0000256" key="1">
    <source>
        <dbReference type="SAM" id="Phobius"/>
    </source>
</evidence>
<keyword evidence="1" id="KW-0472">Membrane</keyword>
<organism evidence="2 3">
    <name type="scientific">Neolewinella agarilytica</name>
    <dbReference type="NCBI Taxonomy" id="478744"/>
    <lineage>
        <taxon>Bacteria</taxon>
        <taxon>Pseudomonadati</taxon>
        <taxon>Bacteroidota</taxon>
        <taxon>Saprospiria</taxon>
        <taxon>Saprospirales</taxon>
        <taxon>Lewinellaceae</taxon>
        <taxon>Neolewinella</taxon>
    </lineage>
</organism>
<dbReference type="PANTHER" id="PTHR34980">
    <property type="entry name" value="INNER MEMBRANE PROTEIN-RELATED-RELATED"/>
    <property type="match status" value="1"/>
</dbReference>
<keyword evidence="3" id="KW-1185">Reference proteome</keyword>
<dbReference type="GO" id="GO:0005886">
    <property type="term" value="C:plasma membrane"/>
    <property type="evidence" value="ECO:0007669"/>
    <property type="project" value="TreeGrafter"/>
</dbReference>
<dbReference type="PANTHER" id="PTHR34980:SF2">
    <property type="entry name" value="INNER MEMBRANE PROTEIN YHAH-RELATED"/>
    <property type="match status" value="1"/>
</dbReference>
<proteinExistence type="predicted"/>
<keyword evidence="1" id="KW-1133">Transmembrane helix</keyword>
<reference evidence="3" key="1">
    <citation type="submission" date="2016-10" db="EMBL/GenBank/DDBJ databases">
        <authorList>
            <person name="Varghese N."/>
            <person name="Submissions S."/>
        </authorList>
    </citation>
    <scope>NUCLEOTIDE SEQUENCE [LARGE SCALE GENOMIC DNA]</scope>
    <source>
        <strain evidence="3">DSM 24740</strain>
    </source>
</reference>
<dbReference type="EMBL" id="FOFB01000041">
    <property type="protein sequence ID" value="SER41399.1"/>
    <property type="molecule type" value="Genomic_DNA"/>
</dbReference>
<dbReference type="STRING" id="478744.SAMN05444359_14113"/>
<evidence type="ECO:0000313" key="2">
    <source>
        <dbReference type="EMBL" id="SER41399.1"/>
    </source>
</evidence>
<protein>
    <submittedName>
        <fullName evidence="2">Uncharacterized membrane protein YhaH, DUF805 family</fullName>
    </submittedName>
</protein>
<dbReference type="InParanoid" id="A0A1H9P0P7"/>
<feature type="transmembrane region" description="Helical" evidence="1">
    <location>
        <begin position="81"/>
        <end position="100"/>
    </location>
</feature>
<gene>
    <name evidence="2" type="ORF">SAMN05444359_14113</name>
</gene>
<evidence type="ECO:0000313" key="3">
    <source>
        <dbReference type="Proteomes" id="UP000199021"/>
    </source>
</evidence>
<dbReference type="RefSeq" id="WP_090173341.1">
    <property type="nucleotide sequence ID" value="NZ_FOFB01000041.1"/>
</dbReference>
<accession>A0A1H9P0P7</accession>
<name>A0A1H9P0P7_9BACT</name>
<sequence length="131" mass="15244">MIWQNFMLALSKYFQFSGRSRRSEFWAFALVSTLFTFAATFWDNLLFNGNDFFEDMVDFAFLIPSIAVGARRLHDTGRSGWWQLIAFTGIGLIPLIIWFCQDSDFDRNDYGDSPKYGLGDEENTYTEDQIV</sequence>